<keyword evidence="1" id="KW-0812">Transmembrane</keyword>
<evidence type="ECO:0000313" key="2">
    <source>
        <dbReference type="EMBL" id="AWI03495.1"/>
    </source>
</evidence>
<name>A0A2U8DM21_9CLOT</name>
<dbReference type="KEGG" id="cdrk:B9W14_03010"/>
<protein>
    <submittedName>
        <fullName evidence="2">Uncharacterized protein</fullName>
    </submittedName>
</protein>
<reference evidence="3" key="1">
    <citation type="submission" date="2017-04" db="EMBL/GenBank/DDBJ databases">
        <authorList>
            <person name="Song Y."/>
            <person name="Cho B.-K."/>
        </authorList>
    </citation>
    <scope>NUCLEOTIDE SEQUENCE [LARGE SCALE GENOMIC DNA]</scope>
    <source>
        <strain evidence="3">SL1</strain>
    </source>
</reference>
<feature type="transmembrane region" description="Helical" evidence="1">
    <location>
        <begin position="42"/>
        <end position="60"/>
    </location>
</feature>
<proteinExistence type="predicted"/>
<evidence type="ECO:0000313" key="3">
    <source>
        <dbReference type="Proteomes" id="UP000244910"/>
    </source>
</evidence>
<feature type="transmembrane region" description="Helical" evidence="1">
    <location>
        <begin position="72"/>
        <end position="97"/>
    </location>
</feature>
<keyword evidence="3" id="KW-1185">Reference proteome</keyword>
<dbReference type="AlphaFoldDB" id="A0A2U8DM21"/>
<feature type="transmembrane region" description="Helical" evidence="1">
    <location>
        <begin position="12"/>
        <end position="36"/>
    </location>
</feature>
<dbReference type="Proteomes" id="UP000244910">
    <property type="component" value="Chromosome"/>
</dbReference>
<keyword evidence="1" id="KW-1133">Transmembrane helix</keyword>
<dbReference type="EMBL" id="CP020953">
    <property type="protein sequence ID" value="AWI03495.1"/>
    <property type="molecule type" value="Genomic_DNA"/>
</dbReference>
<evidence type="ECO:0000256" key="1">
    <source>
        <dbReference type="SAM" id="Phobius"/>
    </source>
</evidence>
<accession>A0A2U8DM21</accession>
<dbReference type="RefSeq" id="WP_032079017.1">
    <property type="nucleotide sequence ID" value="NZ_CP020953.1"/>
</dbReference>
<organism evidence="2 3">
    <name type="scientific">Clostridium drakei</name>
    <dbReference type="NCBI Taxonomy" id="332101"/>
    <lineage>
        <taxon>Bacteria</taxon>
        <taxon>Bacillati</taxon>
        <taxon>Bacillota</taxon>
        <taxon>Clostridia</taxon>
        <taxon>Eubacteriales</taxon>
        <taxon>Clostridiaceae</taxon>
        <taxon>Clostridium</taxon>
    </lineage>
</organism>
<keyword evidence="1" id="KW-0472">Membrane</keyword>
<gene>
    <name evidence="2" type="ORF">B9W14_03010</name>
</gene>
<sequence length="98" mass="11043">MDNTNLTKNRARILSIVAIIVPLATFITMMFEFFHAKTIKGITPSFTLFICILGIIAAFISKKMFPSKLGKISLILTIVLTILNLIPFLYFIVFFSIP</sequence>